<accession>A0A1H7N4C1</accession>
<dbReference type="RefSeq" id="WP_092762633.1">
    <property type="nucleotide sequence ID" value="NZ_FNZQ01000003.1"/>
</dbReference>
<dbReference type="InterPro" id="IPR036515">
    <property type="entry name" value="Transposase_17_sf"/>
</dbReference>
<dbReference type="GO" id="GO:0004803">
    <property type="term" value="F:transposase activity"/>
    <property type="evidence" value="ECO:0007669"/>
    <property type="project" value="InterPro"/>
</dbReference>
<dbReference type="Proteomes" id="UP000199283">
    <property type="component" value="Unassembled WGS sequence"/>
</dbReference>
<evidence type="ECO:0000313" key="2">
    <source>
        <dbReference type="EMBL" id="SEL18486.1"/>
    </source>
</evidence>
<dbReference type="EMBL" id="FNZQ01000003">
    <property type="protein sequence ID" value="SEL18486.1"/>
    <property type="molecule type" value="Genomic_DNA"/>
</dbReference>
<evidence type="ECO:0000313" key="3">
    <source>
        <dbReference type="Proteomes" id="UP000199283"/>
    </source>
</evidence>
<feature type="domain" description="Transposase IS200-like" evidence="1">
    <location>
        <begin position="9"/>
        <end position="132"/>
    </location>
</feature>
<dbReference type="PANTHER" id="PTHR36966">
    <property type="entry name" value="REP-ASSOCIATED TYROSINE TRANSPOSASE"/>
    <property type="match status" value="1"/>
</dbReference>
<dbReference type="AlphaFoldDB" id="A0A1H7N4C1"/>
<reference evidence="2 3" key="1">
    <citation type="submission" date="2016-10" db="EMBL/GenBank/DDBJ databases">
        <authorList>
            <person name="de Groot N.N."/>
        </authorList>
    </citation>
    <scope>NUCLEOTIDE SEQUENCE [LARGE SCALE GENOMIC DNA]</scope>
    <source>
        <strain evidence="2 3">DSM 14858</strain>
    </source>
</reference>
<dbReference type="SMART" id="SM01321">
    <property type="entry name" value="Y1_Tnp"/>
    <property type="match status" value="1"/>
</dbReference>
<dbReference type="GO" id="GO:0006313">
    <property type="term" value="P:DNA transposition"/>
    <property type="evidence" value="ECO:0007669"/>
    <property type="project" value="InterPro"/>
</dbReference>
<dbReference type="OrthoDB" id="9794403at2"/>
<dbReference type="Gene3D" id="3.30.70.1290">
    <property type="entry name" value="Transposase IS200-like"/>
    <property type="match status" value="1"/>
</dbReference>
<keyword evidence="3" id="KW-1185">Reference proteome</keyword>
<gene>
    <name evidence="2" type="ORF">SAMN04488526_2168</name>
</gene>
<sequence length="164" mass="18741">MSNYRRFFVPGGTYFFTVNLACRGGSLLTDQIDDLRLAYGRIAGEMPFATRAVVILPDHIHAIWTLPDGDSDFPTRWRRIKREFSVSVGTTCSRSVSKARKGEVGIWKRRFWERCVRNEAELAATLRYVWGNPVKHGLADRAVDWPYSSVHREVAAGRLPKWGI</sequence>
<protein>
    <submittedName>
        <fullName evidence="2">Putative transposase</fullName>
    </submittedName>
</protein>
<dbReference type="PANTHER" id="PTHR36966:SF1">
    <property type="entry name" value="REP-ASSOCIATED TYROSINE TRANSPOSASE"/>
    <property type="match status" value="1"/>
</dbReference>
<organism evidence="2 3">
    <name type="scientific">Jannaschia helgolandensis</name>
    <dbReference type="NCBI Taxonomy" id="188906"/>
    <lineage>
        <taxon>Bacteria</taxon>
        <taxon>Pseudomonadati</taxon>
        <taxon>Pseudomonadota</taxon>
        <taxon>Alphaproteobacteria</taxon>
        <taxon>Rhodobacterales</taxon>
        <taxon>Roseobacteraceae</taxon>
        <taxon>Jannaschia</taxon>
    </lineage>
</organism>
<dbReference type="SUPFAM" id="SSF143422">
    <property type="entry name" value="Transposase IS200-like"/>
    <property type="match status" value="1"/>
</dbReference>
<dbReference type="InterPro" id="IPR002686">
    <property type="entry name" value="Transposase_17"/>
</dbReference>
<proteinExistence type="predicted"/>
<dbReference type="InterPro" id="IPR052715">
    <property type="entry name" value="RAYT_transposase"/>
</dbReference>
<evidence type="ECO:0000259" key="1">
    <source>
        <dbReference type="SMART" id="SM01321"/>
    </source>
</evidence>
<dbReference type="STRING" id="188906.SAMN04488526_2168"/>
<name>A0A1H7N4C1_9RHOB</name>
<dbReference type="NCBIfam" id="NF047646">
    <property type="entry name" value="REP_Tyr_transpos"/>
    <property type="match status" value="1"/>
</dbReference>
<dbReference type="GO" id="GO:0043565">
    <property type="term" value="F:sequence-specific DNA binding"/>
    <property type="evidence" value="ECO:0007669"/>
    <property type="project" value="TreeGrafter"/>
</dbReference>